<reference evidence="2" key="1">
    <citation type="journal article" date="2014" name="Int. J. Syst. Evol. Microbiol.">
        <title>Complete genome sequence of Corynebacterium casei LMG S-19264T (=DSM 44701T), isolated from a smear-ripened cheese.</title>
        <authorList>
            <consortium name="US DOE Joint Genome Institute (JGI-PGF)"/>
            <person name="Walter F."/>
            <person name="Albersmeier A."/>
            <person name="Kalinowski J."/>
            <person name="Ruckert C."/>
        </authorList>
    </citation>
    <scope>NUCLEOTIDE SEQUENCE</scope>
    <source>
        <strain evidence="2">JCM 31740</strain>
    </source>
</reference>
<dbReference type="AlphaFoldDB" id="A0A348B5D6"/>
<reference evidence="3" key="2">
    <citation type="submission" date="2018-04" db="EMBL/GenBank/DDBJ databases">
        <title>Complete genome sequence of Sulfodiicoccus acidiphilus strain HS-1.</title>
        <authorList>
            <person name="Sakai H.D."/>
            <person name="Kurosawa N."/>
        </authorList>
    </citation>
    <scope>NUCLEOTIDE SEQUENCE [LARGE SCALE GENOMIC DNA]</scope>
    <source>
        <strain evidence="3">HS-1</strain>
    </source>
</reference>
<dbReference type="RefSeq" id="WP_126450552.1">
    <property type="nucleotide sequence ID" value="NZ_AP018553.1"/>
</dbReference>
<dbReference type="Proteomes" id="UP000616143">
    <property type="component" value="Unassembled WGS sequence"/>
</dbReference>
<reference evidence="2" key="4">
    <citation type="submission" date="2020-09" db="EMBL/GenBank/DDBJ databases">
        <authorList>
            <person name="Sun Q."/>
            <person name="Ohkuma M."/>
        </authorList>
    </citation>
    <scope>NUCLEOTIDE SEQUENCE</scope>
    <source>
        <strain evidence="2">JCM 31740</strain>
    </source>
</reference>
<evidence type="ECO:0000313" key="2">
    <source>
        <dbReference type="EMBL" id="GGT98872.1"/>
    </source>
</evidence>
<dbReference type="GeneID" id="38667256"/>
<proteinExistence type="predicted"/>
<gene>
    <name evidence="2" type="ORF">GCM10007116_15360</name>
    <name evidence="1" type="ORF">HS1genome_1777</name>
</gene>
<keyword evidence="3" id="KW-1185">Reference proteome</keyword>
<protein>
    <submittedName>
        <fullName evidence="1">Uncharacterized protein</fullName>
    </submittedName>
</protein>
<organism evidence="1 3">
    <name type="scientific">Sulfodiicoccus acidiphilus</name>
    <dbReference type="NCBI Taxonomy" id="1670455"/>
    <lineage>
        <taxon>Archaea</taxon>
        <taxon>Thermoproteota</taxon>
        <taxon>Thermoprotei</taxon>
        <taxon>Sulfolobales</taxon>
        <taxon>Sulfolobaceae</taxon>
        <taxon>Sulfodiicoccus</taxon>
    </lineage>
</organism>
<evidence type="ECO:0000313" key="1">
    <source>
        <dbReference type="EMBL" id="BBD73388.1"/>
    </source>
</evidence>
<name>A0A348B5D6_9CREN</name>
<dbReference type="KEGG" id="sacd:HS1genome_1777"/>
<dbReference type="EMBL" id="BMQS01000013">
    <property type="protein sequence ID" value="GGT98872.1"/>
    <property type="molecule type" value="Genomic_DNA"/>
</dbReference>
<evidence type="ECO:0000313" key="3">
    <source>
        <dbReference type="Proteomes" id="UP000276741"/>
    </source>
</evidence>
<accession>A0A348B5D6</accession>
<dbReference type="Proteomes" id="UP000276741">
    <property type="component" value="Chromosome"/>
</dbReference>
<sequence>MLTSGKLKDYFSGTESNDVSSFMKEVGAESKSVRVVNMDVSLKFYDSSSSGVLTRTLRSRIFNVVPIRRVQATVIFGPVEDATLTVYDVTVRWRRKSLKGENKVTPFSPQRYERAFTLVKELDEEVPPMSTFTMEVMAQAFSETIKRRDRCLEIVRGQREGRLLAGYVVHPANPAVKVSLAVEYAGYDLVDPLLVEVFKVDDLGPVNYRVLGKAKTEGRSVVATLHRPKVGLHYAIYYALS</sequence>
<reference evidence="1" key="3">
    <citation type="journal article" date="2019" name="BMC Res. Notes">
        <title>Complete genome sequence of the Sulfodiicoccus acidiphilus strain HS-1T, the first crenarchaeon that lacks polB3, isolated from an acidic hot spring in Ohwaku-dani, Hakone, Japan.</title>
        <authorList>
            <person name="Sakai H.D."/>
            <person name="Kurosawa N."/>
        </authorList>
    </citation>
    <scope>NUCLEOTIDE SEQUENCE</scope>
    <source>
        <strain evidence="1">HS-1</strain>
    </source>
</reference>
<dbReference type="EMBL" id="AP018553">
    <property type="protein sequence ID" value="BBD73388.1"/>
    <property type="molecule type" value="Genomic_DNA"/>
</dbReference>